<dbReference type="PANTHER" id="PTHR13966:SF5">
    <property type="entry name" value="ENDONUCLEASE G, MITOCHONDRIAL"/>
    <property type="match status" value="1"/>
</dbReference>
<dbReference type="InterPro" id="IPR044925">
    <property type="entry name" value="His-Me_finger_sf"/>
</dbReference>
<dbReference type="CDD" id="cd00091">
    <property type="entry name" value="NUC"/>
    <property type="match status" value="1"/>
</dbReference>
<evidence type="ECO:0000259" key="4">
    <source>
        <dbReference type="SMART" id="SM00892"/>
    </source>
</evidence>
<evidence type="ECO:0000256" key="1">
    <source>
        <dbReference type="PIRSR" id="PIRSR640255-1"/>
    </source>
</evidence>
<accession>A0A4Q7V357</accession>
<dbReference type="GO" id="GO:0046872">
    <property type="term" value="F:metal ion binding"/>
    <property type="evidence" value="ECO:0007669"/>
    <property type="project" value="UniProtKB-KW"/>
</dbReference>
<dbReference type="PANTHER" id="PTHR13966">
    <property type="entry name" value="ENDONUCLEASE RELATED"/>
    <property type="match status" value="1"/>
</dbReference>
<dbReference type="InterPro" id="IPR044929">
    <property type="entry name" value="DNA/RNA_non-sp_Endonuclease_sf"/>
</dbReference>
<feature type="domain" description="DNA/RNA non-specific endonuclease/pyrophosphatase/phosphodiesterase" evidence="4">
    <location>
        <begin position="32"/>
        <end position="245"/>
    </location>
</feature>
<organism evidence="5 6">
    <name type="scientific">Pseudonocardia sediminis</name>
    <dbReference type="NCBI Taxonomy" id="1397368"/>
    <lineage>
        <taxon>Bacteria</taxon>
        <taxon>Bacillati</taxon>
        <taxon>Actinomycetota</taxon>
        <taxon>Actinomycetes</taxon>
        <taxon>Pseudonocardiales</taxon>
        <taxon>Pseudonocardiaceae</taxon>
        <taxon>Pseudonocardia</taxon>
    </lineage>
</organism>
<dbReference type="InterPro" id="IPR040255">
    <property type="entry name" value="Non-specific_endonuclease"/>
</dbReference>
<dbReference type="AlphaFoldDB" id="A0A4Q7V357"/>
<feature type="active site" description="Proton acceptor" evidence="1">
    <location>
        <position position="94"/>
    </location>
</feature>
<dbReference type="InterPro" id="IPR001604">
    <property type="entry name" value="Endo_G_ENPP1-like_dom"/>
</dbReference>
<proteinExistence type="predicted"/>
<keyword evidence="5" id="KW-0255">Endonuclease</keyword>
<dbReference type="GO" id="GO:0004519">
    <property type="term" value="F:endonuclease activity"/>
    <property type="evidence" value="ECO:0007669"/>
    <property type="project" value="UniProtKB-KW"/>
</dbReference>
<dbReference type="Pfam" id="PF01223">
    <property type="entry name" value="Endonuclease_NS"/>
    <property type="match status" value="1"/>
</dbReference>
<keyword evidence="6" id="KW-1185">Reference proteome</keyword>
<dbReference type="SUPFAM" id="SSF54060">
    <property type="entry name" value="His-Me finger endonucleases"/>
    <property type="match status" value="1"/>
</dbReference>
<dbReference type="Gene3D" id="3.40.570.10">
    <property type="entry name" value="Extracellular Endonuclease, subunit A"/>
    <property type="match status" value="1"/>
</dbReference>
<reference evidence="5 6" key="1">
    <citation type="submission" date="2019-02" db="EMBL/GenBank/DDBJ databases">
        <title>Sequencing the genomes of 1000 actinobacteria strains.</title>
        <authorList>
            <person name="Klenk H.-P."/>
        </authorList>
    </citation>
    <scope>NUCLEOTIDE SEQUENCE [LARGE SCALE GENOMIC DNA]</scope>
    <source>
        <strain evidence="5 6">DSM 45779</strain>
    </source>
</reference>
<dbReference type="RefSeq" id="WP_207223591.1">
    <property type="nucleotide sequence ID" value="NZ_SHKL01000001.1"/>
</dbReference>
<evidence type="ECO:0000256" key="2">
    <source>
        <dbReference type="PIRSR" id="PIRSR640255-2"/>
    </source>
</evidence>
<feature type="binding site" evidence="2">
    <location>
        <position position="130"/>
    </location>
    <ligand>
        <name>Mg(2+)</name>
        <dbReference type="ChEBI" id="CHEBI:18420"/>
        <note>catalytic</note>
    </ligand>
</feature>
<dbReference type="InterPro" id="IPR020821">
    <property type="entry name" value="ENPP1-3/EXOG-like_nuc-like"/>
</dbReference>
<dbReference type="EMBL" id="SHKL01000001">
    <property type="protein sequence ID" value="RZT87093.1"/>
    <property type="molecule type" value="Genomic_DNA"/>
</dbReference>
<feature type="domain" description="ENPP1-3/EXOG-like endonuclease/phosphodiesterase" evidence="3">
    <location>
        <begin position="33"/>
        <end position="245"/>
    </location>
</feature>
<keyword evidence="2" id="KW-0479">Metal-binding</keyword>
<dbReference type="SMART" id="SM00477">
    <property type="entry name" value="NUC"/>
    <property type="match status" value="1"/>
</dbReference>
<evidence type="ECO:0000313" key="5">
    <source>
        <dbReference type="EMBL" id="RZT87093.1"/>
    </source>
</evidence>
<sequence>MSSPAPAGFNPDFLGVTTPMPTLPGTTTVPLTYTHFSTLHRPDRRLAAATAVGIDGATLRSVEREDDWRLDERIPADQQAGEEIYADNDLDRGHLVRRNDPVWGTPAEAEQANTDTFCFTNAAPQAADFNQDKELWAGLEDYLLDNAGDNDRRLVVFTGPVLDDADPVYRGLAIPLRFWKIGAFVTGGVLGTTGYLLDQTAQVGDVTGRAEGDPPPLGPYRTFQVPVARIGELTGLELGPLVAADALAAPTPAGTGDRRLTSYADIVLRPAPE</sequence>
<gene>
    <name evidence="5" type="ORF">EV383_4000</name>
</gene>
<protein>
    <submittedName>
        <fullName evidence="5">Endonuclease G</fullName>
    </submittedName>
</protein>
<dbReference type="SMART" id="SM00892">
    <property type="entry name" value="Endonuclease_NS"/>
    <property type="match status" value="1"/>
</dbReference>
<keyword evidence="5" id="KW-0378">Hydrolase</keyword>
<dbReference type="GO" id="GO:0003676">
    <property type="term" value="F:nucleic acid binding"/>
    <property type="evidence" value="ECO:0007669"/>
    <property type="project" value="InterPro"/>
</dbReference>
<evidence type="ECO:0000313" key="6">
    <source>
        <dbReference type="Proteomes" id="UP000291591"/>
    </source>
</evidence>
<dbReference type="GO" id="GO:0016787">
    <property type="term" value="F:hydrolase activity"/>
    <property type="evidence" value="ECO:0007669"/>
    <property type="project" value="InterPro"/>
</dbReference>
<comment type="caution">
    <text evidence="5">The sequence shown here is derived from an EMBL/GenBank/DDBJ whole genome shotgun (WGS) entry which is preliminary data.</text>
</comment>
<name>A0A4Q7V357_PSEST</name>
<evidence type="ECO:0000259" key="3">
    <source>
        <dbReference type="SMART" id="SM00477"/>
    </source>
</evidence>
<keyword evidence="5" id="KW-0540">Nuclease</keyword>
<dbReference type="Proteomes" id="UP000291591">
    <property type="component" value="Unassembled WGS sequence"/>
</dbReference>